<feature type="compositionally biased region" description="Polar residues" evidence="1">
    <location>
        <begin position="195"/>
        <end position="207"/>
    </location>
</feature>
<dbReference type="Proteomes" id="UP000630149">
    <property type="component" value="Unassembled WGS sequence"/>
</dbReference>
<organism evidence="2 3">
    <name type="scientific">Legionella impletisoli</name>
    <dbReference type="NCBI Taxonomy" id="343510"/>
    <lineage>
        <taxon>Bacteria</taxon>
        <taxon>Pseudomonadati</taxon>
        <taxon>Pseudomonadota</taxon>
        <taxon>Gammaproteobacteria</taxon>
        <taxon>Legionellales</taxon>
        <taxon>Legionellaceae</taxon>
        <taxon>Legionella</taxon>
    </lineage>
</organism>
<reference evidence="2" key="1">
    <citation type="journal article" date="2014" name="Int. J. Syst. Evol. Microbiol.">
        <title>Complete genome sequence of Corynebacterium casei LMG S-19264T (=DSM 44701T), isolated from a smear-ripened cheese.</title>
        <authorList>
            <consortium name="US DOE Joint Genome Institute (JGI-PGF)"/>
            <person name="Walter F."/>
            <person name="Albersmeier A."/>
            <person name="Kalinowski J."/>
            <person name="Ruckert C."/>
        </authorList>
    </citation>
    <scope>NUCLEOTIDE SEQUENCE</scope>
    <source>
        <strain evidence="2">JCM 13919</strain>
    </source>
</reference>
<proteinExistence type="predicted"/>
<comment type="caution">
    <text evidence="2">The sequence shown here is derived from an EMBL/GenBank/DDBJ whole genome shotgun (WGS) entry which is preliminary data.</text>
</comment>
<protein>
    <submittedName>
        <fullName evidence="2">Uncharacterized protein</fullName>
    </submittedName>
</protein>
<sequence>MKLRISPYTPHTVDLEALLRKHEAKELEELAHYHELHSKLRGRSSNPCGLFSFRSEAERTQYNVLASKVVNFNRQNGYSNLLKKVGDFVSKNPGTELSIYKIASTVIEKEENVIRQRIAIYEQNDWQDMKAEQEQCLRNSRRVLPKLLEYIEELCGVYEDNVDSPLSVSTPSVSFLERLTANHRSKNTSKESDNYEPNQNQTFANCR</sequence>
<dbReference type="EMBL" id="BMOB01000015">
    <property type="protein sequence ID" value="GGI93299.1"/>
    <property type="molecule type" value="Genomic_DNA"/>
</dbReference>
<dbReference type="RefSeq" id="WP_131776428.1">
    <property type="nucleotide sequence ID" value="NZ_BMOB01000015.1"/>
</dbReference>
<accession>A0A917NDV9</accession>
<reference evidence="2" key="2">
    <citation type="submission" date="2020-09" db="EMBL/GenBank/DDBJ databases">
        <authorList>
            <person name="Sun Q."/>
            <person name="Ohkuma M."/>
        </authorList>
    </citation>
    <scope>NUCLEOTIDE SEQUENCE</scope>
    <source>
        <strain evidence="2">JCM 13919</strain>
    </source>
</reference>
<feature type="region of interest" description="Disordered" evidence="1">
    <location>
        <begin position="183"/>
        <end position="207"/>
    </location>
</feature>
<keyword evidence="3" id="KW-1185">Reference proteome</keyword>
<evidence type="ECO:0000256" key="1">
    <source>
        <dbReference type="SAM" id="MobiDB-lite"/>
    </source>
</evidence>
<dbReference type="AlphaFoldDB" id="A0A917NDV9"/>
<gene>
    <name evidence="2" type="ORF">GCM10007966_22320</name>
</gene>
<evidence type="ECO:0000313" key="2">
    <source>
        <dbReference type="EMBL" id="GGI93299.1"/>
    </source>
</evidence>
<name>A0A917NDV9_9GAMM</name>
<evidence type="ECO:0000313" key="3">
    <source>
        <dbReference type="Proteomes" id="UP000630149"/>
    </source>
</evidence>